<dbReference type="KEGG" id="foc:113213980"/>
<evidence type="ECO:0000313" key="1">
    <source>
        <dbReference type="Proteomes" id="UP000504606"/>
    </source>
</evidence>
<protein>
    <submittedName>
        <fullName evidence="2">Uncharacterized protein LOC113213980</fullName>
    </submittedName>
</protein>
<name>A0A9C6XC82_FRAOC</name>
<sequence length="245" mass="27550">MDVGDISWSRGGDRQKEKDAVLFDAPGVTRLVDVRCQRDPEWSLQLLQRAAPSLEELSVHHPSEAHLLAVHAMPRLRRLHVTSVPAPYRGNPNIPDFAKPPTEEPRPRHALQWLRVWGLPRVTLGTLLRAHRESLEELQLSVGTAEPLLEVAAVALVDKMSSCKAEPQPWWPYNGGDLHIQVVRLHDQLPLPWRGLRALRRLVLERSSVFHDAAHCVRQLAQMRPLVDGAEVLCDKCDGVAGEEL</sequence>
<dbReference type="AlphaFoldDB" id="A0A9C6XC82"/>
<evidence type="ECO:0000313" key="2">
    <source>
        <dbReference type="RefSeq" id="XP_052133225.1"/>
    </source>
</evidence>
<reference evidence="2" key="1">
    <citation type="submission" date="2025-08" db="UniProtKB">
        <authorList>
            <consortium name="RefSeq"/>
        </authorList>
    </citation>
    <scope>IDENTIFICATION</scope>
    <source>
        <tissue evidence="2">Whole organism</tissue>
    </source>
</reference>
<dbReference type="Proteomes" id="UP000504606">
    <property type="component" value="Unplaced"/>
</dbReference>
<accession>A0A9C6XC82</accession>
<organism evidence="1 2">
    <name type="scientific">Frankliniella occidentalis</name>
    <name type="common">Western flower thrips</name>
    <name type="synonym">Euthrips occidentalis</name>
    <dbReference type="NCBI Taxonomy" id="133901"/>
    <lineage>
        <taxon>Eukaryota</taxon>
        <taxon>Metazoa</taxon>
        <taxon>Ecdysozoa</taxon>
        <taxon>Arthropoda</taxon>
        <taxon>Hexapoda</taxon>
        <taxon>Insecta</taxon>
        <taxon>Pterygota</taxon>
        <taxon>Neoptera</taxon>
        <taxon>Paraneoptera</taxon>
        <taxon>Thysanoptera</taxon>
        <taxon>Terebrantia</taxon>
        <taxon>Thripoidea</taxon>
        <taxon>Thripidae</taxon>
        <taxon>Frankliniella</taxon>
    </lineage>
</organism>
<dbReference type="RefSeq" id="XP_052133225.1">
    <property type="nucleotide sequence ID" value="XM_052277265.1"/>
</dbReference>
<proteinExistence type="predicted"/>
<gene>
    <name evidence="2" type="primary">LOC113213980</name>
</gene>
<keyword evidence="1" id="KW-1185">Reference proteome</keyword>
<dbReference type="GeneID" id="113213980"/>